<evidence type="ECO:0000259" key="2">
    <source>
        <dbReference type="Pfam" id="PF03703"/>
    </source>
</evidence>
<name>A0A2U2XHE0_9FLAO</name>
<proteinExistence type="predicted"/>
<protein>
    <recommendedName>
        <fullName evidence="2">YdbS-like PH domain-containing protein</fullName>
    </recommendedName>
</protein>
<dbReference type="OrthoDB" id="1049931at2"/>
<feature type="domain" description="YdbS-like PH" evidence="2">
    <location>
        <begin position="434"/>
        <end position="505"/>
    </location>
</feature>
<sequence length="519" mass="60333">MKTDFSIPRRQNLRGILVVFLMDLVKSLRQNIYVFLPLLSSNVRENHLGKVFIVLAVLLLLQMLYSYKSYLNFKFHVQNQRFLLKQGVFSFKDTDIPFDRIQNININQNLIQQMLNVVGVEIETAGQSTAEIKIKALSREVAMELKEELLKNETSIRSENREIIENSGNLENDLEDHLQSEADHKTQHNNLASKPSLLFNLNIWELLKVGISSNYLKGFGLVIFFISTIFQYLEEFFASFYKVDFENTYLTQLYQTFTFLVGFIIFLLIATFIVTVGRTVIKYYGLQVTKKDNDYEVEYGLLKRVNQIIKKNKAQVFEIEENPLKNLFQIKNVFISQASSQELRDKKKIGVIGISDANLNILFTSLFDLNYPQQFVNFKSSMRLMFRLSFAYVLLSSLIATALFFLQGWLFSLVILLMLFSVFGFIVYKTVRKSHIGVNENLIEVQSGSIHTNKKYIAVHKVQSISIQRNFFQQKNQHADLIIYTASGKERINYLKLEEVLLLVNYLNFKVEESELGWI</sequence>
<feature type="transmembrane region" description="Helical" evidence="1">
    <location>
        <begin position="384"/>
        <end position="403"/>
    </location>
</feature>
<evidence type="ECO:0000256" key="1">
    <source>
        <dbReference type="SAM" id="Phobius"/>
    </source>
</evidence>
<keyword evidence="4" id="KW-1185">Reference proteome</keyword>
<organism evidence="3 4">
    <name type="scientific">Brumimicrobium oceani</name>
    <dbReference type="NCBI Taxonomy" id="2100725"/>
    <lineage>
        <taxon>Bacteria</taxon>
        <taxon>Pseudomonadati</taxon>
        <taxon>Bacteroidota</taxon>
        <taxon>Flavobacteriia</taxon>
        <taxon>Flavobacteriales</taxon>
        <taxon>Crocinitomicaceae</taxon>
        <taxon>Brumimicrobium</taxon>
    </lineage>
</organism>
<keyword evidence="1" id="KW-1133">Transmembrane helix</keyword>
<feature type="transmembrane region" description="Helical" evidence="1">
    <location>
        <begin position="215"/>
        <end position="233"/>
    </location>
</feature>
<dbReference type="PANTHER" id="PTHR34473:SF2">
    <property type="entry name" value="UPF0699 TRANSMEMBRANE PROTEIN YDBT"/>
    <property type="match status" value="1"/>
</dbReference>
<dbReference type="Proteomes" id="UP000245370">
    <property type="component" value="Unassembled WGS sequence"/>
</dbReference>
<dbReference type="InterPro" id="IPR014529">
    <property type="entry name" value="UCP026631"/>
</dbReference>
<feature type="transmembrane region" description="Helical" evidence="1">
    <location>
        <begin position="253"/>
        <end position="281"/>
    </location>
</feature>
<dbReference type="PANTHER" id="PTHR34473">
    <property type="entry name" value="UPF0699 TRANSMEMBRANE PROTEIN YDBS"/>
    <property type="match status" value="1"/>
</dbReference>
<reference evidence="3 4" key="1">
    <citation type="submission" date="2018-05" db="EMBL/GenBank/DDBJ databases">
        <title>Brumimicrobium oceani sp. nov., isolated from coastal sediment.</title>
        <authorList>
            <person name="Kou Y."/>
        </authorList>
    </citation>
    <scope>NUCLEOTIDE SEQUENCE [LARGE SCALE GENOMIC DNA]</scope>
    <source>
        <strain evidence="3 4">C305</strain>
    </source>
</reference>
<dbReference type="Pfam" id="PF03703">
    <property type="entry name" value="bPH_2"/>
    <property type="match status" value="2"/>
</dbReference>
<gene>
    <name evidence="3" type="ORF">DIT68_02815</name>
</gene>
<keyword evidence="1" id="KW-0472">Membrane</keyword>
<keyword evidence="1" id="KW-0812">Transmembrane</keyword>
<dbReference type="RefSeq" id="WP_109358291.1">
    <property type="nucleotide sequence ID" value="NZ_QFRJ01000001.1"/>
</dbReference>
<dbReference type="AlphaFoldDB" id="A0A2U2XHE0"/>
<dbReference type="InterPro" id="IPR005182">
    <property type="entry name" value="YdbS-like_PH"/>
</dbReference>
<dbReference type="PIRSF" id="PIRSF026631">
    <property type="entry name" value="UCP026631"/>
    <property type="match status" value="1"/>
</dbReference>
<evidence type="ECO:0000313" key="3">
    <source>
        <dbReference type="EMBL" id="PWH87212.1"/>
    </source>
</evidence>
<comment type="caution">
    <text evidence="3">The sequence shown here is derived from an EMBL/GenBank/DDBJ whole genome shotgun (WGS) entry which is preliminary data.</text>
</comment>
<dbReference type="EMBL" id="QFRJ01000001">
    <property type="protein sequence ID" value="PWH87212.1"/>
    <property type="molecule type" value="Genomic_DNA"/>
</dbReference>
<reference evidence="3 4" key="2">
    <citation type="submission" date="2018-05" db="EMBL/GenBank/DDBJ databases">
        <authorList>
            <person name="Lanie J.A."/>
            <person name="Ng W.-L."/>
            <person name="Kazmierczak K.M."/>
            <person name="Andrzejewski T.M."/>
            <person name="Davidsen T.M."/>
            <person name="Wayne K.J."/>
            <person name="Tettelin H."/>
            <person name="Glass J.I."/>
            <person name="Rusch D."/>
            <person name="Podicherti R."/>
            <person name="Tsui H.-C.T."/>
            <person name="Winkler M.E."/>
        </authorList>
    </citation>
    <scope>NUCLEOTIDE SEQUENCE [LARGE SCALE GENOMIC DNA]</scope>
    <source>
        <strain evidence="3 4">C305</strain>
    </source>
</reference>
<feature type="transmembrane region" description="Helical" evidence="1">
    <location>
        <begin position="48"/>
        <end position="67"/>
    </location>
</feature>
<feature type="domain" description="YdbS-like PH" evidence="2">
    <location>
        <begin position="70"/>
        <end position="148"/>
    </location>
</feature>
<feature type="transmembrane region" description="Helical" evidence="1">
    <location>
        <begin position="409"/>
        <end position="428"/>
    </location>
</feature>
<evidence type="ECO:0000313" key="4">
    <source>
        <dbReference type="Proteomes" id="UP000245370"/>
    </source>
</evidence>
<accession>A0A2U2XHE0</accession>